<dbReference type="GeneID" id="19266565"/>
<dbReference type="STRING" id="1229662.W3XP34"/>
<feature type="compositionally biased region" description="Low complexity" evidence="2">
    <location>
        <begin position="406"/>
        <end position="430"/>
    </location>
</feature>
<feature type="compositionally biased region" description="Polar residues" evidence="2">
    <location>
        <begin position="169"/>
        <end position="178"/>
    </location>
</feature>
<dbReference type="InParanoid" id="W3XP34"/>
<feature type="compositionally biased region" description="Low complexity" evidence="2">
    <location>
        <begin position="339"/>
        <end position="349"/>
    </location>
</feature>
<keyword evidence="4" id="KW-1185">Reference proteome</keyword>
<dbReference type="Proteomes" id="UP000030651">
    <property type="component" value="Unassembled WGS sequence"/>
</dbReference>
<proteinExistence type="predicted"/>
<feature type="region of interest" description="Disordered" evidence="2">
    <location>
        <begin position="118"/>
        <end position="528"/>
    </location>
</feature>
<name>W3XP34_PESFW</name>
<dbReference type="RefSeq" id="XP_007828324.1">
    <property type="nucleotide sequence ID" value="XM_007830133.1"/>
</dbReference>
<feature type="compositionally biased region" description="Basic and acidic residues" evidence="2">
    <location>
        <begin position="357"/>
        <end position="366"/>
    </location>
</feature>
<dbReference type="PANTHER" id="PTHR42023">
    <property type="entry name" value="BHLH DOMAIN-CONTAINING PROTEIN"/>
    <property type="match status" value="1"/>
</dbReference>
<feature type="coiled-coil region" evidence="1">
    <location>
        <begin position="638"/>
        <end position="665"/>
    </location>
</feature>
<evidence type="ECO:0000313" key="3">
    <source>
        <dbReference type="EMBL" id="ETS87724.1"/>
    </source>
</evidence>
<reference evidence="4" key="1">
    <citation type="journal article" date="2015" name="BMC Genomics">
        <title>Genomic and transcriptomic analysis of the endophytic fungus Pestalotiopsis fici reveals its lifestyle and high potential for synthesis of natural products.</title>
        <authorList>
            <person name="Wang X."/>
            <person name="Zhang X."/>
            <person name="Liu L."/>
            <person name="Xiang M."/>
            <person name="Wang W."/>
            <person name="Sun X."/>
            <person name="Che Y."/>
            <person name="Guo L."/>
            <person name="Liu G."/>
            <person name="Guo L."/>
            <person name="Wang C."/>
            <person name="Yin W.B."/>
            <person name="Stadler M."/>
            <person name="Zhang X."/>
            <person name="Liu X."/>
        </authorList>
    </citation>
    <scope>NUCLEOTIDE SEQUENCE [LARGE SCALE GENOMIC DNA]</scope>
    <source>
        <strain evidence="4">W106-1 / CGMCC3.15140</strain>
    </source>
</reference>
<accession>W3XP34</accession>
<feature type="region of interest" description="Disordered" evidence="2">
    <location>
        <begin position="1"/>
        <end position="99"/>
    </location>
</feature>
<dbReference type="KEGG" id="pfy:PFICI_01552"/>
<dbReference type="OrthoDB" id="4507572at2759"/>
<dbReference type="PANTHER" id="PTHR42023:SF1">
    <property type="entry name" value="BHLH DOMAIN-CONTAINING PROTEIN"/>
    <property type="match status" value="1"/>
</dbReference>
<dbReference type="eggNOG" id="ENOG502SU6X">
    <property type="taxonomic scope" value="Eukaryota"/>
</dbReference>
<dbReference type="EMBL" id="KI912109">
    <property type="protein sequence ID" value="ETS87724.1"/>
    <property type="molecule type" value="Genomic_DNA"/>
</dbReference>
<evidence type="ECO:0000313" key="4">
    <source>
        <dbReference type="Proteomes" id="UP000030651"/>
    </source>
</evidence>
<sequence>MWDRFRPLKDGLSASQSDRKNKLNVQQEWQTPRAPSPYGYSIKIQGGPAPPRPPRDFEHSSPLQTSAPAVQAVRQNPPPRTGLEPYRNSEYGRPVSSIYSQPSPAAATFAAEQLRGDVYSAPHEISPPSSPDDVAPRNGTHSYGGGDVSPIEDTENRLYIMNNPPAEPSANQSRSNIPQMRRERRKNSVGAMFQSREMNSPERQKQYRPHGKDVRWDPRTGEPTVGEKGRPSQIDPHNYVQRLATANAPTGAPQRTGQQPVNPFGVRLKPAQQRTRPGLPAEQTPRSNPKAEAAPRPEWRGGSGRTATVDPVADDRSVAPLHIPRRSSKRTPRDPGVLSPVSPGGSETTSPPPTRTAPERLDDNRSKAMNVRITAPSSQQEKSRVDASSYPSPPLSDDQSAPAKVSQAPRSQQQASTSTQPQQKQTLLQANEKAIRRKPAGGSSHNPHLSVSSSIYSQVDGHPPAPPPVDDRFQLPSRSTGNTSTTPASTVNPQSSPVGAPPLSTPTRQASESPKPIPGDSVLDRKRPVVKGYEESVRSLPSPEPIKINMGSPYYTTAPEPKPTGARPLPFSNNSALSVNTIASGDKDLPMVPPELSARDRVTFLNAQVEALGNRRININHAIKQMTELMPTDNVLASDAVIRKREQEKRKVETLRAELADVQREEYELGLKLHRAYKRLDRDAEYEPTTLWVRRVTG</sequence>
<keyword evidence="1" id="KW-0175">Coiled coil</keyword>
<evidence type="ECO:0000256" key="1">
    <source>
        <dbReference type="SAM" id="Coils"/>
    </source>
</evidence>
<organism evidence="3 4">
    <name type="scientific">Pestalotiopsis fici (strain W106-1 / CGMCC3.15140)</name>
    <dbReference type="NCBI Taxonomy" id="1229662"/>
    <lineage>
        <taxon>Eukaryota</taxon>
        <taxon>Fungi</taxon>
        <taxon>Dikarya</taxon>
        <taxon>Ascomycota</taxon>
        <taxon>Pezizomycotina</taxon>
        <taxon>Sordariomycetes</taxon>
        <taxon>Xylariomycetidae</taxon>
        <taxon>Amphisphaeriales</taxon>
        <taxon>Sporocadaceae</taxon>
        <taxon>Pestalotiopsis</taxon>
    </lineage>
</organism>
<dbReference type="HOGENOM" id="CLU_018148_0_0_1"/>
<protein>
    <submittedName>
        <fullName evidence="3">Uncharacterized protein</fullName>
    </submittedName>
</protein>
<gene>
    <name evidence="3" type="ORF">PFICI_01552</name>
</gene>
<feature type="compositionally biased region" description="Low complexity" evidence="2">
    <location>
        <begin position="443"/>
        <end position="454"/>
    </location>
</feature>
<feature type="compositionally biased region" description="Polar residues" evidence="2">
    <location>
        <begin position="476"/>
        <end position="497"/>
    </location>
</feature>
<dbReference type="OMA" id="MWKRLQG"/>
<feature type="compositionally biased region" description="Basic and acidic residues" evidence="2">
    <location>
        <begin position="199"/>
        <end position="230"/>
    </location>
</feature>
<evidence type="ECO:0000256" key="2">
    <source>
        <dbReference type="SAM" id="MobiDB-lite"/>
    </source>
</evidence>
<dbReference type="AlphaFoldDB" id="W3XP34"/>